<dbReference type="InterPro" id="IPR000090">
    <property type="entry name" value="Flg_Motor_Flig"/>
</dbReference>
<comment type="function">
    <text evidence="10">FliG is one of three proteins (FliG, FliN, FliM) that forms the rotor-mounted switch complex (C ring), located at the base of the basal body. This complex interacts with the CheY and CheZ chemotaxis proteins, in addition to contacting components of the motor that determine the direction of flagellar rotation.</text>
</comment>
<dbReference type="Pfam" id="PF14841">
    <property type="entry name" value="FliG_M"/>
    <property type="match status" value="1"/>
</dbReference>
<feature type="domain" description="Flagellar motor switch protein FliG N-terminal" evidence="13">
    <location>
        <begin position="9"/>
        <end position="106"/>
    </location>
</feature>
<dbReference type="GO" id="GO:0071973">
    <property type="term" value="P:bacterial-type flagellum-dependent cell motility"/>
    <property type="evidence" value="ECO:0007669"/>
    <property type="project" value="InterPro"/>
</dbReference>
<evidence type="ECO:0000256" key="6">
    <source>
        <dbReference type="ARBA" id="ARBA00022500"/>
    </source>
</evidence>
<protein>
    <recommendedName>
        <fullName evidence="4">Flagellar motor switch protein FliG</fullName>
    </recommendedName>
</protein>
<evidence type="ECO:0000259" key="11">
    <source>
        <dbReference type="Pfam" id="PF01706"/>
    </source>
</evidence>
<dbReference type="EMBL" id="FWXD01000004">
    <property type="protein sequence ID" value="SMC20547.1"/>
    <property type="molecule type" value="Genomic_DNA"/>
</dbReference>
<comment type="subcellular location">
    <subcellularLocation>
        <location evidence="1">Bacterial flagellum basal body</location>
    </subcellularLocation>
    <subcellularLocation>
        <location evidence="2">Cell inner membrane</location>
        <topology evidence="2">Peripheral membrane protein</topology>
        <orientation evidence="2">Cytoplasmic side</orientation>
    </subcellularLocation>
</comment>
<dbReference type="PANTHER" id="PTHR30534:SF0">
    <property type="entry name" value="FLAGELLAR MOTOR SWITCH PROTEIN FLIG"/>
    <property type="match status" value="1"/>
</dbReference>
<evidence type="ECO:0000256" key="4">
    <source>
        <dbReference type="ARBA" id="ARBA00021870"/>
    </source>
</evidence>
<dbReference type="InterPro" id="IPR032779">
    <property type="entry name" value="FliG_M"/>
</dbReference>
<evidence type="ECO:0000256" key="5">
    <source>
        <dbReference type="ARBA" id="ARBA00022475"/>
    </source>
</evidence>
<dbReference type="Proteomes" id="UP000192761">
    <property type="component" value="Unassembled WGS sequence"/>
</dbReference>
<feature type="domain" description="Flagellar motor switch protein FliG C-terminal" evidence="11">
    <location>
        <begin position="219"/>
        <end position="325"/>
    </location>
</feature>
<keyword evidence="5" id="KW-1003">Cell membrane</keyword>
<evidence type="ECO:0000256" key="9">
    <source>
        <dbReference type="ARBA" id="ARBA00023143"/>
    </source>
</evidence>
<dbReference type="GO" id="GO:0005886">
    <property type="term" value="C:plasma membrane"/>
    <property type="evidence" value="ECO:0007669"/>
    <property type="project" value="UniProtKB-SubCell"/>
</dbReference>
<sequence length="335" mass="36681">MAAAMNEEGVRKAAILLMTLGEDAAVEVFKYLGPKEVQKLGFEMASMNNVKREEVDGVLGDFLSATQNRANLGAADEYIRSVLTKALGSDKAANLLDRILQGNDNNGIESLKWMDSAAVAELIRNEHPQIIATILVHLEPDQSSEILSHFVERLRNDVLLRIATLEGVQPAALKELNDVLTQLLSGSDRVKKSAMGGVQMAADILNFMGGVVEASAVANVREYDPELAQKIQDKMFTFDNVLDIDDRGIQLLLREIQSDSLVVALKGTSQALRDKIFKNMSQRAAEMLRDDLEAKGPVKLSEVESEQKEILKIVRRLADEGQIVLGGKGDEGLVE</sequence>
<keyword evidence="14" id="KW-0282">Flagellum</keyword>
<dbReference type="InterPro" id="IPR011002">
    <property type="entry name" value="FliG_a-hlx"/>
</dbReference>
<accession>A0A1W1X9M7</accession>
<name>A0A1W1X9M7_9NEIS</name>
<keyword evidence="7" id="KW-0283">Flagellar rotation</keyword>
<dbReference type="Pfam" id="PF14842">
    <property type="entry name" value="FliG_N"/>
    <property type="match status" value="1"/>
</dbReference>
<dbReference type="Pfam" id="PF01706">
    <property type="entry name" value="FliG_C"/>
    <property type="match status" value="1"/>
</dbReference>
<evidence type="ECO:0000313" key="15">
    <source>
        <dbReference type="Proteomes" id="UP000192761"/>
    </source>
</evidence>
<proteinExistence type="inferred from homology"/>
<dbReference type="InterPro" id="IPR023087">
    <property type="entry name" value="Flg_Motor_Flig_C"/>
</dbReference>
<comment type="similarity">
    <text evidence="3">Belongs to the FliG family.</text>
</comment>
<dbReference type="STRING" id="1121001.SAMN02745857_01002"/>
<dbReference type="PANTHER" id="PTHR30534">
    <property type="entry name" value="FLAGELLAR MOTOR SWITCH PROTEIN FLIG"/>
    <property type="match status" value="1"/>
</dbReference>
<keyword evidence="6" id="KW-0145">Chemotaxis</keyword>
<dbReference type="SUPFAM" id="SSF48029">
    <property type="entry name" value="FliG"/>
    <property type="match status" value="2"/>
</dbReference>
<evidence type="ECO:0000259" key="12">
    <source>
        <dbReference type="Pfam" id="PF14841"/>
    </source>
</evidence>
<keyword evidence="14" id="KW-0966">Cell projection</keyword>
<dbReference type="PIRSF" id="PIRSF003161">
    <property type="entry name" value="FliG"/>
    <property type="match status" value="1"/>
</dbReference>
<organism evidence="14 15">
    <name type="scientific">Andreprevotia lacus DSM 23236</name>
    <dbReference type="NCBI Taxonomy" id="1121001"/>
    <lineage>
        <taxon>Bacteria</taxon>
        <taxon>Pseudomonadati</taxon>
        <taxon>Pseudomonadota</taxon>
        <taxon>Betaproteobacteria</taxon>
        <taxon>Neisseriales</taxon>
        <taxon>Chitinibacteraceae</taxon>
        <taxon>Andreprevotia</taxon>
    </lineage>
</organism>
<evidence type="ECO:0000256" key="3">
    <source>
        <dbReference type="ARBA" id="ARBA00010299"/>
    </source>
</evidence>
<evidence type="ECO:0000256" key="10">
    <source>
        <dbReference type="ARBA" id="ARBA00025598"/>
    </source>
</evidence>
<dbReference type="RefSeq" id="WP_245804274.1">
    <property type="nucleotide sequence ID" value="NZ_FWXD01000004.1"/>
</dbReference>
<dbReference type="InterPro" id="IPR028263">
    <property type="entry name" value="FliG_N"/>
</dbReference>
<keyword evidence="14" id="KW-0969">Cilium</keyword>
<evidence type="ECO:0000313" key="14">
    <source>
        <dbReference type="EMBL" id="SMC20547.1"/>
    </source>
</evidence>
<feature type="domain" description="Flagellar motor switch protein FliG middle" evidence="12">
    <location>
        <begin position="118"/>
        <end position="187"/>
    </location>
</feature>
<evidence type="ECO:0000256" key="8">
    <source>
        <dbReference type="ARBA" id="ARBA00023136"/>
    </source>
</evidence>
<dbReference type="GO" id="GO:0009425">
    <property type="term" value="C:bacterial-type flagellum basal body"/>
    <property type="evidence" value="ECO:0007669"/>
    <property type="project" value="UniProtKB-SubCell"/>
</dbReference>
<dbReference type="AlphaFoldDB" id="A0A1W1X9M7"/>
<dbReference type="GO" id="GO:0006935">
    <property type="term" value="P:chemotaxis"/>
    <property type="evidence" value="ECO:0007669"/>
    <property type="project" value="UniProtKB-KW"/>
</dbReference>
<evidence type="ECO:0000256" key="2">
    <source>
        <dbReference type="ARBA" id="ARBA00004515"/>
    </source>
</evidence>
<evidence type="ECO:0000256" key="1">
    <source>
        <dbReference type="ARBA" id="ARBA00004117"/>
    </source>
</evidence>
<dbReference type="FunFam" id="1.10.220.30:FF:000001">
    <property type="entry name" value="Flagellar motor switch protein FliG"/>
    <property type="match status" value="1"/>
</dbReference>
<dbReference type="NCBIfam" id="TIGR00207">
    <property type="entry name" value="fliG"/>
    <property type="match status" value="1"/>
</dbReference>
<dbReference type="PRINTS" id="PR00954">
    <property type="entry name" value="FLGMOTORFLIG"/>
</dbReference>
<gene>
    <name evidence="14" type="ORF">SAMN02745857_01002</name>
</gene>
<keyword evidence="8" id="KW-0472">Membrane</keyword>
<reference evidence="14 15" key="1">
    <citation type="submission" date="2017-04" db="EMBL/GenBank/DDBJ databases">
        <authorList>
            <person name="Afonso C.L."/>
            <person name="Miller P.J."/>
            <person name="Scott M.A."/>
            <person name="Spackman E."/>
            <person name="Goraichik I."/>
            <person name="Dimitrov K.M."/>
            <person name="Suarez D.L."/>
            <person name="Swayne D.E."/>
        </authorList>
    </citation>
    <scope>NUCLEOTIDE SEQUENCE [LARGE SCALE GENOMIC DNA]</scope>
    <source>
        <strain evidence="14 15">DSM 23236</strain>
    </source>
</reference>
<dbReference type="Gene3D" id="1.10.220.30">
    <property type="match status" value="3"/>
</dbReference>
<dbReference type="GO" id="GO:0003774">
    <property type="term" value="F:cytoskeletal motor activity"/>
    <property type="evidence" value="ECO:0007669"/>
    <property type="project" value="InterPro"/>
</dbReference>
<keyword evidence="9" id="KW-0975">Bacterial flagellum</keyword>
<evidence type="ECO:0000256" key="7">
    <source>
        <dbReference type="ARBA" id="ARBA00022779"/>
    </source>
</evidence>
<evidence type="ECO:0000259" key="13">
    <source>
        <dbReference type="Pfam" id="PF14842"/>
    </source>
</evidence>
<keyword evidence="15" id="KW-1185">Reference proteome</keyword>